<feature type="region of interest" description="Disordered" evidence="1">
    <location>
        <begin position="223"/>
        <end position="250"/>
    </location>
</feature>
<dbReference type="AlphaFoldDB" id="A0A6J7I725"/>
<protein>
    <submittedName>
        <fullName evidence="2">Unannotated protein</fullName>
    </submittedName>
</protein>
<evidence type="ECO:0000256" key="1">
    <source>
        <dbReference type="SAM" id="MobiDB-lite"/>
    </source>
</evidence>
<name>A0A6J7I725_9ZZZZ</name>
<dbReference type="EMBL" id="CAFBNB010000070">
    <property type="protein sequence ID" value="CAB4926510.1"/>
    <property type="molecule type" value="Genomic_DNA"/>
</dbReference>
<organism evidence="2">
    <name type="scientific">freshwater metagenome</name>
    <dbReference type="NCBI Taxonomy" id="449393"/>
    <lineage>
        <taxon>unclassified sequences</taxon>
        <taxon>metagenomes</taxon>
        <taxon>ecological metagenomes</taxon>
    </lineage>
</organism>
<sequence length="250" mass="27300">MKTRFGLASRVPLGSDFRPAGLGHGSDDALRDGACTARPADPGRQGALPCGDAFDHWSRRQSRVVLEERLHTQRRLFAHCRAASRHGSLRRVSSQRFLGLSGAPLVCGRCPVGIPHARPGRFHRCRVHEWTADVWLWAIPGDHGCYDHVGAVGSGWSGRAISSSTTSGLSLNWLAVQCGGTHWALSMMSATVVFQINGVELWFQWLVKRWIASSSSATLVRVPRRSRRDSRGRDSRVSSGACRVGRGSPG</sequence>
<reference evidence="2" key="1">
    <citation type="submission" date="2020-05" db="EMBL/GenBank/DDBJ databases">
        <authorList>
            <person name="Chiriac C."/>
            <person name="Salcher M."/>
            <person name="Ghai R."/>
            <person name="Kavagutti S V."/>
        </authorList>
    </citation>
    <scope>NUCLEOTIDE SEQUENCE</scope>
</reference>
<accession>A0A6J7I725</accession>
<evidence type="ECO:0000313" key="2">
    <source>
        <dbReference type="EMBL" id="CAB4926510.1"/>
    </source>
</evidence>
<gene>
    <name evidence="2" type="ORF">UFOPK3720_00507</name>
</gene>
<proteinExistence type="predicted"/>